<evidence type="ECO:0000256" key="3">
    <source>
        <dbReference type="ARBA" id="ARBA00013194"/>
    </source>
</evidence>
<protein>
    <recommendedName>
        <fullName evidence="3 6">peptidylprolyl isomerase</fullName>
        <ecNumber evidence="3 6">5.2.1.8</ecNumber>
    </recommendedName>
</protein>
<comment type="catalytic activity">
    <reaction evidence="1 6">
        <text>[protein]-peptidylproline (omega=180) = [protein]-peptidylproline (omega=0)</text>
        <dbReference type="Rhea" id="RHEA:16237"/>
        <dbReference type="Rhea" id="RHEA-COMP:10747"/>
        <dbReference type="Rhea" id="RHEA-COMP:10748"/>
        <dbReference type="ChEBI" id="CHEBI:83833"/>
        <dbReference type="ChEBI" id="CHEBI:83834"/>
        <dbReference type="EC" id="5.2.1.8"/>
    </reaction>
</comment>
<dbReference type="Gene3D" id="1.10.287.460">
    <property type="entry name" value="Peptidyl-prolyl cis-trans isomerase, FKBP-type, N-terminal domain"/>
    <property type="match status" value="2"/>
</dbReference>
<dbReference type="KEGG" id="aup:AsAng_0011250"/>
<feature type="chain" id="PRO_5036903306" description="peptidylprolyl isomerase" evidence="7">
    <location>
        <begin position="22"/>
        <end position="601"/>
    </location>
</feature>
<dbReference type="Proteomes" id="UP001060919">
    <property type="component" value="Chromosome"/>
</dbReference>
<evidence type="ECO:0000256" key="2">
    <source>
        <dbReference type="ARBA" id="ARBA00006577"/>
    </source>
</evidence>
<feature type="domain" description="PPIase FKBP-type" evidence="8">
    <location>
        <begin position="232"/>
        <end position="317"/>
    </location>
</feature>
<dbReference type="Pfam" id="PF00254">
    <property type="entry name" value="FKBP_C"/>
    <property type="match status" value="2"/>
</dbReference>
<evidence type="ECO:0000256" key="7">
    <source>
        <dbReference type="SAM" id="SignalP"/>
    </source>
</evidence>
<evidence type="ECO:0000313" key="9">
    <source>
        <dbReference type="EMBL" id="BDS10417.1"/>
    </source>
</evidence>
<dbReference type="PANTHER" id="PTHR43811">
    <property type="entry name" value="FKBP-TYPE PEPTIDYL-PROLYL CIS-TRANS ISOMERASE FKPA"/>
    <property type="match status" value="1"/>
</dbReference>
<feature type="domain" description="PPIase FKBP-type" evidence="8">
    <location>
        <begin position="515"/>
        <end position="601"/>
    </location>
</feature>
<proteinExistence type="inferred from homology"/>
<dbReference type="GO" id="GO:0006457">
    <property type="term" value="P:protein folding"/>
    <property type="evidence" value="ECO:0007669"/>
    <property type="project" value="InterPro"/>
</dbReference>
<keyword evidence="7" id="KW-0732">Signal</keyword>
<dbReference type="InterPro" id="IPR036944">
    <property type="entry name" value="PPIase_FKBP_N_sf"/>
</dbReference>
<reference evidence="9" key="1">
    <citation type="submission" date="2022-09" db="EMBL/GenBank/DDBJ databases">
        <title>Aureispira anguillicida sp. nov., isolated from Leptocephalus of Japanese eel Anguilla japonica.</title>
        <authorList>
            <person name="Yuasa K."/>
            <person name="Mekata T."/>
            <person name="Ikunari K."/>
        </authorList>
    </citation>
    <scope>NUCLEOTIDE SEQUENCE</scope>
    <source>
        <strain evidence="9">EL160426</strain>
    </source>
</reference>
<evidence type="ECO:0000259" key="8">
    <source>
        <dbReference type="PROSITE" id="PS50059"/>
    </source>
</evidence>
<dbReference type="RefSeq" id="WP_407655314.1">
    <property type="nucleotide sequence ID" value="NZ_AP026867.1"/>
</dbReference>
<organism evidence="9 10">
    <name type="scientific">Aureispira anguillae</name>
    <dbReference type="NCBI Taxonomy" id="2864201"/>
    <lineage>
        <taxon>Bacteria</taxon>
        <taxon>Pseudomonadati</taxon>
        <taxon>Bacteroidota</taxon>
        <taxon>Saprospiria</taxon>
        <taxon>Saprospirales</taxon>
        <taxon>Saprospiraceae</taxon>
        <taxon>Aureispira</taxon>
    </lineage>
</organism>
<gene>
    <name evidence="9" type="ORF">AsAng_0011250</name>
</gene>
<sequence length="601" mass="66056">MKNTLGLIGFFMVFVMGSLLAQEPKTDPAPKTTKAPNKAALVKDFSYSYGYSFAKDLKEKSSFEANEMIAKEILKGLKDGLKADTAKLSLTNTHLDKRLNGGEPAKTEEEGKITSYHLGYNAIANMMVMLELPSSDFHYGFIKKGYMEYTKGKKPKFEVEEMNTKLTTYFQEKQMALQLKMEAKRKEEAAKMLKLGQQYLAENAKKEGIKTTASGLQYQVIKEGSGPKPTATSMVITHYTGTLMDGKVFDSSIERGEPATFPLNSVIKGWQEGIPLMSVGSRYRLFVPAELGYGENSPASIPPNAVLIFDVELLEILKEDPNANVKSKMSYSYGFMIGKSLERINFEANEKDPNQFLQGFSKGFDATQQDIVAIETMLKARMEKGEATKDAEVAKRIAFGIGFSSAAGIASQIGALATDFDFNAIGLGYSTALKGEESKFSDEDMNSSLRAYFEPKQQEAKAAMEAKQNEAAVANIEAGKQFMAENAKKEGVVQMENGMQYIVLEEGDGEKATLQDKVTTHYHGTLINGSVFDSSVERGEPATFPLNGVIKGWQEGIPLMSVGSKYRFFIPSNLAYGNRAMGAKIPAGSTLIFEVELIKIN</sequence>
<dbReference type="AlphaFoldDB" id="A0A915YC86"/>
<evidence type="ECO:0000256" key="4">
    <source>
        <dbReference type="ARBA" id="ARBA00023110"/>
    </source>
</evidence>
<dbReference type="InterPro" id="IPR001179">
    <property type="entry name" value="PPIase_FKBP_dom"/>
</dbReference>
<name>A0A915YC86_9BACT</name>
<keyword evidence="10" id="KW-1185">Reference proteome</keyword>
<keyword evidence="5 6" id="KW-0413">Isomerase</keyword>
<dbReference type="Gene3D" id="3.10.50.40">
    <property type="match status" value="2"/>
</dbReference>
<dbReference type="GO" id="GO:0003755">
    <property type="term" value="F:peptidyl-prolyl cis-trans isomerase activity"/>
    <property type="evidence" value="ECO:0007669"/>
    <property type="project" value="UniProtKB-KW"/>
</dbReference>
<accession>A0A915YC86</accession>
<dbReference type="PROSITE" id="PS50059">
    <property type="entry name" value="FKBP_PPIASE"/>
    <property type="match status" value="2"/>
</dbReference>
<evidence type="ECO:0000256" key="5">
    <source>
        <dbReference type="ARBA" id="ARBA00023235"/>
    </source>
</evidence>
<evidence type="ECO:0000313" key="10">
    <source>
        <dbReference type="Proteomes" id="UP001060919"/>
    </source>
</evidence>
<dbReference type="PANTHER" id="PTHR43811:SF19">
    <property type="entry name" value="39 KDA FK506-BINDING NUCLEAR PROTEIN"/>
    <property type="match status" value="1"/>
</dbReference>
<comment type="similarity">
    <text evidence="2">Belongs to the FKBP-type PPIase family.</text>
</comment>
<dbReference type="InterPro" id="IPR046357">
    <property type="entry name" value="PPIase_dom_sf"/>
</dbReference>
<evidence type="ECO:0000256" key="1">
    <source>
        <dbReference type="ARBA" id="ARBA00000971"/>
    </source>
</evidence>
<dbReference type="EC" id="5.2.1.8" evidence="3 6"/>
<dbReference type="InterPro" id="IPR000774">
    <property type="entry name" value="PPIase_FKBP_N"/>
</dbReference>
<keyword evidence="4 6" id="KW-0697">Rotamase</keyword>
<dbReference type="EMBL" id="AP026867">
    <property type="protein sequence ID" value="BDS10417.1"/>
    <property type="molecule type" value="Genomic_DNA"/>
</dbReference>
<feature type="signal peptide" evidence="7">
    <location>
        <begin position="1"/>
        <end position="21"/>
    </location>
</feature>
<dbReference type="FunFam" id="3.10.50.40:FF:000006">
    <property type="entry name" value="Peptidyl-prolyl cis-trans isomerase"/>
    <property type="match status" value="2"/>
</dbReference>
<dbReference type="SUPFAM" id="SSF54534">
    <property type="entry name" value="FKBP-like"/>
    <property type="match status" value="2"/>
</dbReference>
<dbReference type="Pfam" id="PF01346">
    <property type="entry name" value="FKBP_N"/>
    <property type="match status" value="2"/>
</dbReference>
<evidence type="ECO:0000256" key="6">
    <source>
        <dbReference type="PROSITE-ProRule" id="PRU00277"/>
    </source>
</evidence>